<dbReference type="SUPFAM" id="SSF54001">
    <property type="entry name" value="Cysteine proteinases"/>
    <property type="match status" value="1"/>
</dbReference>
<dbReference type="InterPro" id="IPR019734">
    <property type="entry name" value="TPR_rpt"/>
</dbReference>
<dbReference type="Gene3D" id="1.25.40.10">
    <property type="entry name" value="Tetratricopeptide repeat domain"/>
    <property type="match status" value="1"/>
</dbReference>
<protein>
    <submittedName>
        <fullName evidence="4">Tetratricopeptide repeat protein</fullName>
    </submittedName>
</protein>
<evidence type="ECO:0000313" key="5">
    <source>
        <dbReference type="Proteomes" id="UP001205566"/>
    </source>
</evidence>
<feature type="domain" description="Transglutaminase-like" evidence="3">
    <location>
        <begin position="84"/>
        <end position="148"/>
    </location>
</feature>
<sequence>MRWIAWFTCVLLVGCATDPWSPESTDAVEDGSQGDASPGRGITTLTQLDPLWPEGPPAAPGPRLAPALLALSPEMQAFVDDVDPSQSPNRRFRQILRTLKQDRFYLEYDLDTTATAAEAFAHRRGNCISFAALIVALARAVGVPAHFNRVEAPRERRTTRGGDGRMLVQNILHINAEVSFGWSTQIIELNFEPRSRYRHTRLTDEEVASLYLNNLATDKARAGKLTDALPVLREALTLTPDSSIVWNTLGYLYRQQGKLELAAMSYTQALSLDKRNTAAKNNLKRVYALQSQQALSRARTRDDQDKES</sequence>
<dbReference type="Proteomes" id="UP001205566">
    <property type="component" value="Unassembled WGS sequence"/>
</dbReference>
<feature type="repeat" description="TPR" evidence="1">
    <location>
        <begin position="243"/>
        <end position="276"/>
    </location>
</feature>
<dbReference type="Gene3D" id="3.10.620.30">
    <property type="match status" value="1"/>
</dbReference>
<dbReference type="SUPFAM" id="SSF48452">
    <property type="entry name" value="TPR-like"/>
    <property type="match status" value="1"/>
</dbReference>
<name>A0ABT1P0R4_9GAMM</name>
<dbReference type="SMART" id="SM00028">
    <property type="entry name" value="TPR"/>
    <property type="match status" value="2"/>
</dbReference>
<organism evidence="4 5">
    <name type="scientific">Microbulbifer elongatus</name>
    <dbReference type="NCBI Taxonomy" id="86173"/>
    <lineage>
        <taxon>Bacteria</taxon>
        <taxon>Pseudomonadati</taxon>
        <taxon>Pseudomonadota</taxon>
        <taxon>Gammaproteobacteria</taxon>
        <taxon>Cellvibrionales</taxon>
        <taxon>Microbulbiferaceae</taxon>
        <taxon>Microbulbifer</taxon>
    </lineage>
</organism>
<dbReference type="InterPro" id="IPR011990">
    <property type="entry name" value="TPR-like_helical_dom_sf"/>
</dbReference>
<dbReference type="Pfam" id="PF01841">
    <property type="entry name" value="Transglut_core"/>
    <property type="match status" value="1"/>
</dbReference>
<reference evidence="4" key="1">
    <citation type="thesis" date="2020" institute="Technische Universitat Dresden" country="Dresden, Germany">
        <title>The Agarolytic System of Microbulbifer elongatus PORT2, Isolated from Batu Karas, Pangandaran West Java Indonesia.</title>
        <authorList>
            <person name="Anggraeni S.R."/>
        </authorList>
    </citation>
    <scope>NUCLEOTIDE SEQUENCE</scope>
    <source>
        <strain evidence="4">PORT2</strain>
    </source>
</reference>
<evidence type="ECO:0000256" key="1">
    <source>
        <dbReference type="PROSITE-ProRule" id="PRU00339"/>
    </source>
</evidence>
<accession>A0ABT1P0R4</accession>
<gene>
    <name evidence="4" type="ORF">HXX02_04655</name>
</gene>
<dbReference type="Pfam" id="PF13424">
    <property type="entry name" value="TPR_12"/>
    <property type="match status" value="1"/>
</dbReference>
<keyword evidence="5" id="KW-1185">Reference proteome</keyword>
<dbReference type="RefSeq" id="WP_255873539.1">
    <property type="nucleotide sequence ID" value="NZ_JACASI010000013.1"/>
</dbReference>
<proteinExistence type="predicted"/>
<keyword evidence="1" id="KW-0802">TPR repeat</keyword>
<evidence type="ECO:0000313" key="4">
    <source>
        <dbReference type="EMBL" id="MCQ3828724.1"/>
    </source>
</evidence>
<dbReference type="PROSITE" id="PS50005">
    <property type="entry name" value="TPR"/>
    <property type="match status" value="1"/>
</dbReference>
<dbReference type="EMBL" id="JACASI010000013">
    <property type="protein sequence ID" value="MCQ3828724.1"/>
    <property type="molecule type" value="Genomic_DNA"/>
</dbReference>
<evidence type="ECO:0000256" key="2">
    <source>
        <dbReference type="SAM" id="MobiDB-lite"/>
    </source>
</evidence>
<dbReference type="InterPro" id="IPR038765">
    <property type="entry name" value="Papain-like_cys_pep_sf"/>
</dbReference>
<dbReference type="PROSITE" id="PS51257">
    <property type="entry name" value="PROKAR_LIPOPROTEIN"/>
    <property type="match status" value="1"/>
</dbReference>
<evidence type="ECO:0000259" key="3">
    <source>
        <dbReference type="Pfam" id="PF01841"/>
    </source>
</evidence>
<feature type="region of interest" description="Disordered" evidence="2">
    <location>
        <begin position="23"/>
        <end position="59"/>
    </location>
</feature>
<comment type="caution">
    <text evidence="4">The sequence shown here is derived from an EMBL/GenBank/DDBJ whole genome shotgun (WGS) entry which is preliminary data.</text>
</comment>
<dbReference type="InterPro" id="IPR002931">
    <property type="entry name" value="Transglutaminase-like"/>
</dbReference>